<dbReference type="GO" id="GO:0016020">
    <property type="term" value="C:membrane"/>
    <property type="evidence" value="ECO:0007669"/>
    <property type="project" value="UniProtKB-UniRule"/>
</dbReference>
<dbReference type="AlphaFoldDB" id="A0A9K3KE19"/>
<dbReference type="Pfam" id="PF00153">
    <property type="entry name" value="Mito_carr"/>
    <property type="match status" value="3"/>
</dbReference>
<organism evidence="7 8">
    <name type="scientific">Nitzschia inconspicua</name>
    <dbReference type="NCBI Taxonomy" id="303405"/>
    <lineage>
        <taxon>Eukaryota</taxon>
        <taxon>Sar</taxon>
        <taxon>Stramenopiles</taxon>
        <taxon>Ochrophyta</taxon>
        <taxon>Bacillariophyta</taxon>
        <taxon>Bacillariophyceae</taxon>
        <taxon>Bacillariophycidae</taxon>
        <taxon>Bacillariales</taxon>
        <taxon>Bacillariaceae</taxon>
        <taxon>Nitzschia</taxon>
    </lineage>
</organism>
<evidence type="ECO:0000256" key="6">
    <source>
        <dbReference type="RuleBase" id="RU000488"/>
    </source>
</evidence>
<dbReference type="OrthoDB" id="193856at2759"/>
<keyword evidence="8" id="KW-1185">Reference proteome</keyword>
<feature type="repeat" description="Solcar" evidence="5">
    <location>
        <begin position="5"/>
        <end position="112"/>
    </location>
</feature>
<dbReference type="GO" id="GO:0015227">
    <property type="term" value="F:O-acyl-L-carnitine transmembrane transporter activity"/>
    <property type="evidence" value="ECO:0007669"/>
    <property type="project" value="TreeGrafter"/>
</dbReference>
<feature type="repeat" description="Solcar" evidence="5">
    <location>
        <begin position="134"/>
        <end position="220"/>
    </location>
</feature>
<keyword evidence="4" id="KW-1133">Transmembrane helix</keyword>
<evidence type="ECO:0000256" key="1">
    <source>
        <dbReference type="ARBA" id="ARBA00006375"/>
    </source>
</evidence>
<dbReference type="GO" id="GO:1902603">
    <property type="term" value="P:carnitine transmembrane transport"/>
    <property type="evidence" value="ECO:0007669"/>
    <property type="project" value="TreeGrafter"/>
</dbReference>
<keyword evidence="5 6" id="KW-0812">Transmembrane</keyword>
<evidence type="ECO:0000256" key="4">
    <source>
        <dbReference type="ARBA" id="ARBA00022989"/>
    </source>
</evidence>
<evidence type="ECO:0000313" key="7">
    <source>
        <dbReference type="EMBL" id="KAG7341400.1"/>
    </source>
</evidence>
<evidence type="ECO:0000313" key="8">
    <source>
        <dbReference type="Proteomes" id="UP000693970"/>
    </source>
</evidence>
<evidence type="ECO:0000256" key="2">
    <source>
        <dbReference type="ARBA" id="ARBA00022448"/>
    </source>
</evidence>
<protein>
    <submittedName>
        <fullName evidence="7">Mitochondrial carrier protein</fullName>
    </submittedName>
</protein>
<gene>
    <name evidence="7" type="ORF">IV203_023352</name>
</gene>
<dbReference type="PANTHER" id="PTHR45624">
    <property type="entry name" value="MITOCHONDRIAL BASIC AMINO ACIDS TRANSPORTER-RELATED"/>
    <property type="match status" value="1"/>
</dbReference>
<dbReference type="GO" id="GO:0006839">
    <property type="term" value="P:mitochondrial transport"/>
    <property type="evidence" value="ECO:0007669"/>
    <property type="project" value="TreeGrafter"/>
</dbReference>
<dbReference type="InterPro" id="IPR018108">
    <property type="entry name" value="MCP_transmembrane"/>
</dbReference>
<evidence type="ECO:0000256" key="3">
    <source>
        <dbReference type="ARBA" id="ARBA00022737"/>
    </source>
</evidence>
<dbReference type="GO" id="GO:0005740">
    <property type="term" value="C:mitochondrial envelope"/>
    <property type="evidence" value="ECO:0007669"/>
    <property type="project" value="TreeGrafter"/>
</dbReference>
<dbReference type="InterPro" id="IPR050567">
    <property type="entry name" value="Mitochondrial_Carrier"/>
</dbReference>
<dbReference type="PANTHER" id="PTHR45624:SF4">
    <property type="entry name" value="CONGESTED-LIKE TRACHEA PROTEIN-RELATED"/>
    <property type="match status" value="1"/>
</dbReference>
<comment type="similarity">
    <text evidence="1 6">Belongs to the mitochondrial carrier (TC 2.A.29) family.</text>
</comment>
<feature type="repeat" description="Solcar" evidence="5">
    <location>
        <begin position="244"/>
        <end position="330"/>
    </location>
</feature>
<proteinExistence type="inferred from homology"/>
<dbReference type="Proteomes" id="UP000693970">
    <property type="component" value="Unassembled WGS sequence"/>
</dbReference>
<reference evidence="7" key="2">
    <citation type="submission" date="2021-04" db="EMBL/GenBank/DDBJ databases">
        <authorList>
            <person name="Podell S."/>
        </authorList>
    </citation>
    <scope>NUCLEOTIDE SEQUENCE</scope>
    <source>
        <strain evidence="7">Hildebrandi</strain>
    </source>
</reference>
<sequence>MTNFSEAWVDFIAGWAGGAAAVILCQPMDTVLTRLQAGTSAAAKVATSSAPSSSVSSSTSSSSSALAAQSITRNMISSSGVTSLWRGASPMISAVPFQNSLLMGGYGIGKQWAEANEEVTSATSHGGTSTNNNNRLLPVFVGGCTGGVVQSFLMSPVEWVKVQTQVVAGAGGSEARATAWHATQQLLRPSIMTCGLTATLLRDGIPHGVWFVSYEWCKNVLDAQNVTSDDDNNNAMAVASETHRQLTIPLVSGAFAATMAWGVGYPFDIIKTRVQATSSHKSVYATAMELVQEANGSIVRGLYRGFGLKLVRSVPASMITFTTYEWVAGQLRT</sequence>
<keyword evidence="2 6" id="KW-0813">Transport</keyword>
<accession>A0A9K3KE19</accession>
<keyword evidence="5" id="KW-0472">Membrane</keyword>
<keyword evidence="3" id="KW-0677">Repeat</keyword>
<evidence type="ECO:0000256" key="5">
    <source>
        <dbReference type="PROSITE-ProRule" id="PRU00282"/>
    </source>
</evidence>
<dbReference type="EMBL" id="JAGRRH010000026">
    <property type="protein sequence ID" value="KAG7341400.1"/>
    <property type="molecule type" value="Genomic_DNA"/>
</dbReference>
<comment type="caution">
    <text evidence="7">The sequence shown here is derived from an EMBL/GenBank/DDBJ whole genome shotgun (WGS) entry which is preliminary data.</text>
</comment>
<dbReference type="PROSITE" id="PS50920">
    <property type="entry name" value="SOLCAR"/>
    <property type="match status" value="3"/>
</dbReference>
<reference evidence="7" key="1">
    <citation type="journal article" date="2021" name="Sci. Rep.">
        <title>Diploid genomic architecture of Nitzschia inconspicua, an elite biomass production diatom.</title>
        <authorList>
            <person name="Oliver A."/>
            <person name="Podell S."/>
            <person name="Pinowska A."/>
            <person name="Traller J.C."/>
            <person name="Smith S.R."/>
            <person name="McClure R."/>
            <person name="Beliaev A."/>
            <person name="Bohutskyi P."/>
            <person name="Hill E.A."/>
            <person name="Rabines A."/>
            <person name="Zheng H."/>
            <person name="Allen L.Z."/>
            <person name="Kuo A."/>
            <person name="Grigoriev I.V."/>
            <person name="Allen A.E."/>
            <person name="Hazlebeck D."/>
            <person name="Allen E.E."/>
        </authorList>
    </citation>
    <scope>NUCLEOTIDE SEQUENCE</scope>
    <source>
        <strain evidence="7">Hildebrandi</strain>
    </source>
</reference>
<name>A0A9K3KE19_9STRA</name>